<dbReference type="PRINTS" id="PR00171">
    <property type="entry name" value="SUGRTRNSPORT"/>
</dbReference>
<evidence type="ECO:0000256" key="3">
    <source>
        <dbReference type="ARBA" id="ARBA00022448"/>
    </source>
</evidence>
<dbReference type="PROSITE" id="PS00216">
    <property type="entry name" value="SUGAR_TRANSPORT_1"/>
    <property type="match status" value="2"/>
</dbReference>
<reference evidence="10" key="2">
    <citation type="journal article" date="2023" name="IMA Fungus">
        <title>Comparative genomic study of the Penicillium genus elucidates a diverse pangenome and 15 lateral gene transfer events.</title>
        <authorList>
            <person name="Petersen C."/>
            <person name="Sorensen T."/>
            <person name="Nielsen M.R."/>
            <person name="Sondergaard T.E."/>
            <person name="Sorensen J.L."/>
            <person name="Fitzpatrick D.A."/>
            <person name="Frisvad J.C."/>
            <person name="Nielsen K.L."/>
        </authorList>
    </citation>
    <scope>NUCLEOTIDE SEQUENCE</scope>
    <source>
        <strain evidence="10">IBT 30761</strain>
    </source>
</reference>
<keyword evidence="11" id="KW-1185">Reference proteome</keyword>
<feature type="transmembrane region" description="Helical" evidence="8">
    <location>
        <begin position="103"/>
        <end position="124"/>
    </location>
</feature>
<dbReference type="PANTHER" id="PTHR48022">
    <property type="entry name" value="PLASTIDIC GLUCOSE TRANSPORTER 4"/>
    <property type="match status" value="1"/>
</dbReference>
<feature type="transmembrane region" description="Helical" evidence="8">
    <location>
        <begin position="300"/>
        <end position="318"/>
    </location>
</feature>
<dbReference type="GO" id="GO:0016020">
    <property type="term" value="C:membrane"/>
    <property type="evidence" value="ECO:0007669"/>
    <property type="project" value="UniProtKB-SubCell"/>
</dbReference>
<evidence type="ECO:0000256" key="8">
    <source>
        <dbReference type="SAM" id="Phobius"/>
    </source>
</evidence>
<evidence type="ECO:0000256" key="2">
    <source>
        <dbReference type="ARBA" id="ARBA00010992"/>
    </source>
</evidence>
<feature type="transmembrane region" description="Helical" evidence="8">
    <location>
        <begin position="79"/>
        <end position="97"/>
    </location>
</feature>
<name>A0A9W9FNC0_9EURO</name>
<keyword evidence="3 7" id="KW-0813">Transport</keyword>
<keyword evidence="6 8" id="KW-0472">Membrane</keyword>
<evidence type="ECO:0000313" key="11">
    <source>
        <dbReference type="Proteomes" id="UP001149074"/>
    </source>
</evidence>
<accession>A0A9W9FNC0</accession>
<dbReference type="PANTHER" id="PTHR48022:SF80">
    <property type="entry name" value="SUGAR TRANSPORTER, PUTATIVE (AFU_ORTHOLOGUE AFUA_3G12170)-RELATED"/>
    <property type="match status" value="1"/>
</dbReference>
<proteinExistence type="inferred from homology"/>
<dbReference type="FunFam" id="1.20.1250.20:FF:000090">
    <property type="entry name" value="MFS sugar transporter, putative"/>
    <property type="match status" value="1"/>
</dbReference>
<dbReference type="InterPro" id="IPR005829">
    <property type="entry name" value="Sugar_transporter_CS"/>
</dbReference>
<evidence type="ECO:0000256" key="4">
    <source>
        <dbReference type="ARBA" id="ARBA00022692"/>
    </source>
</evidence>
<dbReference type="EMBL" id="JAPQKI010000004">
    <property type="protein sequence ID" value="KAJ5103391.1"/>
    <property type="molecule type" value="Genomic_DNA"/>
</dbReference>
<dbReference type="Pfam" id="PF00083">
    <property type="entry name" value="Sugar_tr"/>
    <property type="match status" value="1"/>
</dbReference>
<evidence type="ECO:0000259" key="9">
    <source>
        <dbReference type="PROSITE" id="PS50850"/>
    </source>
</evidence>
<feature type="transmembrane region" description="Helical" evidence="8">
    <location>
        <begin position="426"/>
        <end position="446"/>
    </location>
</feature>
<comment type="subcellular location">
    <subcellularLocation>
        <location evidence="1">Membrane</location>
        <topology evidence="1">Multi-pass membrane protein</topology>
    </subcellularLocation>
</comment>
<feature type="transmembrane region" description="Helical" evidence="8">
    <location>
        <begin position="327"/>
        <end position="344"/>
    </location>
</feature>
<dbReference type="InterPro" id="IPR050360">
    <property type="entry name" value="MFS_Sugar_Transporters"/>
</dbReference>
<gene>
    <name evidence="10" type="ORF">N7532_003920</name>
</gene>
<dbReference type="AlphaFoldDB" id="A0A9W9FNC0"/>
<feature type="transmembrane region" description="Helical" evidence="8">
    <location>
        <begin position="172"/>
        <end position="191"/>
    </location>
</feature>
<dbReference type="InterPro" id="IPR003663">
    <property type="entry name" value="Sugar/inositol_transpt"/>
</dbReference>
<comment type="similarity">
    <text evidence="2 7">Belongs to the major facilitator superfamily. Sugar transporter (TC 2.A.1.1) family.</text>
</comment>
<evidence type="ECO:0000256" key="5">
    <source>
        <dbReference type="ARBA" id="ARBA00022989"/>
    </source>
</evidence>
<evidence type="ECO:0000313" key="10">
    <source>
        <dbReference type="EMBL" id="KAJ5103391.1"/>
    </source>
</evidence>
<evidence type="ECO:0000256" key="1">
    <source>
        <dbReference type="ARBA" id="ARBA00004141"/>
    </source>
</evidence>
<dbReference type="PROSITE" id="PS50850">
    <property type="entry name" value="MFS"/>
    <property type="match status" value="1"/>
</dbReference>
<dbReference type="OrthoDB" id="6612291at2759"/>
<comment type="caution">
    <text evidence="10">The sequence shown here is derived from an EMBL/GenBank/DDBJ whole genome shotgun (WGS) entry which is preliminary data.</text>
</comment>
<feature type="domain" description="Major facilitator superfamily (MFS) profile" evidence="9">
    <location>
        <begin position="9"/>
        <end position="450"/>
    </location>
</feature>
<keyword evidence="4 8" id="KW-0812">Transmembrane</keyword>
<sequence length="494" mass="54569">MGRSFTVYVAVLAATGSFLFGYDSGVMTDVIESPNFLAYFQTTQTSAIVGAINSTFSGGAVIGSLQGGLTMDRFGRKKTIQMGALICLIGAVLQSAAQNLAMILTGRILAGGAVGLMSMSVPVYQAEVAHPRSRGLIVGLAQQMIGIGFIVSTWIGYGSLHAPETSQLQWRLPLAFQVVPALVLVIGMIFLPESPRYLIEEEQYGEAMRVLRKLHFDGTNDEWIEAEFFEIRRTIEAEKSVAVQGWAPMFTVPQWRTRMLHGVAVQVFTQMTGINVIGYYQTIMYKALGFTGNRNTLVAGLYNCVGPIANFIFVVFLLDRVGRRRPMLFGTLGISLALICEAALNSQNPDGQRIGYSIGGVFFLFAVSVIFSMSFGPCSWVYMAEVMPMQIRGKGNAFAVGVGNWAVSTLWNQVSPIALGQIEWRFYFVFVAWNLCVSFPVIYFLFPETKQKTLEEIDLLFAQRIERIPDEMTQREKEEAGVSAMNVENTKLHN</sequence>
<dbReference type="Proteomes" id="UP001149074">
    <property type="component" value="Unassembled WGS sequence"/>
</dbReference>
<dbReference type="InterPro" id="IPR020846">
    <property type="entry name" value="MFS_dom"/>
</dbReference>
<dbReference type="SUPFAM" id="SSF103473">
    <property type="entry name" value="MFS general substrate transporter"/>
    <property type="match status" value="1"/>
</dbReference>
<evidence type="ECO:0000256" key="6">
    <source>
        <dbReference type="ARBA" id="ARBA00023136"/>
    </source>
</evidence>
<dbReference type="Gene3D" id="1.20.1250.20">
    <property type="entry name" value="MFS general substrate transporter like domains"/>
    <property type="match status" value="1"/>
</dbReference>
<feature type="transmembrane region" description="Helical" evidence="8">
    <location>
        <begin position="395"/>
        <end position="414"/>
    </location>
</feature>
<dbReference type="GO" id="GO:0005351">
    <property type="term" value="F:carbohydrate:proton symporter activity"/>
    <property type="evidence" value="ECO:0007669"/>
    <property type="project" value="TreeGrafter"/>
</dbReference>
<dbReference type="RefSeq" id="XP_056476771.1">
    <property type="nucleotide sequence ID" value="XM_056616414.1"/>
</dbReference>
<evidence type="ECO:0000256" key="7">
    <source>
        <dbReference type="RuleBase" id="RU003346"/>
    </source>
</evidence>
<feature type="transmembrane region" description="Helical" evidence="8">
    <location>
        <begin position="45"/>
        <end position="67"/>
    </location>
</feature>
<keyword evidence="5 8" id="KW-1133">Transmembrane helix</keyword>
<dbReference type="NCBIfam" id="TIGR00879">
    <property type="entry name" value="SP"/>
    <property type="match status" value="1"/>
</dbReference>
<feature type="transmembrane region" description="Helical" evidence="8">
    <location>
        <begin position="259"/>
        <end position="280"/>
    </location>
</feature>
<feature type="transmembrane region" description="Helical" evidence="8">
    <location>
        <begin position="136"/>
        <end position="160"/>
    </location>
</feature>
<protein>
    <recommendedName>
        <fullName evidence="9">Major facilitator superfamily (MFS) profile domain-containing protein</fullName>
    </recommendedName>
</protein>
<dbReference type="InterPro" id="IPR036259">
    <property type="entry name" value="MFS_trans_sf"/>
</dbReference>
<dbReference type="InterPro" id="IPR005828">
    <property type="entry name" value="MFS_sugar_transport-like"/>
</dbReference>
<feature type="transmembrane region" description="Helical" evidence="8">
    <location>
        <begin position="356"/>
        <end position="383"/>
    </location>
</feature>
<organism evidence="10 11">
    <name type="scientific">Penicillium argentinense</name>
    <dbReference type="NCBI Taxonomy" id="1131581"/>
    <lineage>
        <taxon>Eukaryota</taxon>
        <taxon>Fungi</taxon>
        <taxon>Dikarya</taxon>
        <taxon>Ascomycota</taxon>
        <taxon>Pezizomycotina</taxon>
        <taxon>Eurotiomycetes</taxon>
        <taxon>Eurotiomycetidae</taxon>
        <taxon>Eurotiales</taxon>
        <taxon>Aspergillaceae</taxon>
        <taxon>Penicillium</taxon>
    </lineage>
</organism>
<reference evidence="10" key="1">
    <citation type="submission" date="2022-11" db="EMBL/GenBank/DDBJ databases">
        <authorList>
            <person name="Petersen C."/>
        </authorList>
    </citation>
    <scope>NUCLEOTIDE SEQUENCE</scope>
    <source>
        <strain evidence="10">IBT 30761</strain>
    </source>
</reference>
<dbReference type="GeneID" id="81355393"/>